<protein>
    <recommendedName>
        <fullName evidence="2">DUF3347 domain-containing protein</fullName>
    </recommendedName>
</protein>
<dbReference type="OrthoDB" id="5513217at2"/>
<keyword evidence="4" id="KW-1185">Reference proteome</keyword>
<evidence type="ECO:0000259" key="2">
    <source>
        <dbReference type="Pfam" id="PF11827"/>
    </source>
</evidence>
<evidence type="ECO:0000313" key="3">
    <source>
        <dbReference type="EMBL" id="SDG45818.1"/>
    </source>
</evidence>
<dbReference type="Proteomes" id="UP000199296">
    <property type="component" value="Unassembled WGS sequence"/>
</dbReference>
<gene>
    <name evidence="3" type="ORF">SAMN04488027_10226</name>
</gene>
<dbReference type="RefSeq" id="WP_093364791.1">
    <property type="nucleotide sequence ID" value="NZ_FNCW01000002.1"/>
</dbReference>
<reference evidence="3 4" key="1">
    <citation type="submission" date="2016-10" db="EMBL/GenBank/DDBJ databases">
        <authorList>
            <person name="de Groot N.N."/>
        </authorList>
    </citation>
    <scope>NUCLEOTIDE SEQUENCE [LARGE SCALE GENOMIC DNA]</scope>
    <source>
        <strain evidence="3 4">DSM 19803</strain>
    </source>
</reference>
<feature type="signal peptide" evidence="1">
    <location>
        <begin position="1"/>
        <end position="21"/>
    </location>
</feature>
<feature type="chain" id="PRO_5011568936" description="DUF3347 domain-containing protein" evidence="1">
    <location>
        <begin position="22"/>
        <end position="169"/>
    </location>
</feature>
<dbReference type="InterPro" id="IPR021782">
    <property type="entry name" value="DUF3347"/>
</dbReference>
<name>A0A1G7UET4_9FLAO</name>
<proteinExistence type="predicted"/>
<sequence length="169" mass="18713">MKSKKTTLVLTLIFIGFGAFAQHKHAHDGEQKEMSQNMDLEFKDQQLGEAFEHYIHLKEALVASKTEVAKKAAGKLEASLENVNGGETAKTAVTKFSSSTGLEEQREAFKGLSLEMLSLVKAGELSKGEVYLEYCPMAKASWLSTSQEIRNPYYGDKMLKCGTVKETIK</sequence>
<feature type="domain" description="DUF3347" evidence="2">
    <location>
        <begin position="51"/>
        <end position="126"/>
    </location>
</feature>
<evidence type="ECO:0000313" key="4">
    <source>
        <dbReference type="Proteomes" id="UP000199296"/>
    </source>
</evidence>
<evidence type="ECO:0000256" key="1">
    <source>
        <dbReference type="SAM" id="SignalP"/>
    </source>
</evidence>
<dbReference type="EMBL" id="FNCW01000002">
    <property type="protein sequence ID" value="SDG45818.1"/>
    <property type="molecule type" value="Genomic_DNA"/>
</dbReference>
<dbReference type="AlphaFoldDB" id="A0A1G7UET4"/>
<accession>A0A1G7UET4</accession>
<dbReference type="Pfam" id="PF11827">
    <property type="entry name" value="DUF3347"/>
    <property type="match status" value="1"/>
</dbReference>
<keyword evidence="1" id="KW-0732">Signal</keyword>
<dbReference type="STRING" id="470826.SAMN04488027_10226"/>
<organism evidence="3 4">
    <name type="scientific">Psychroflexus sediminis</name>
    <dbReference type="NCBI Taxonomy" id="470826"/>
    <lineage>
        <taxon>Bacteria</taxon>
        <taxon>Pseudomonadati</taxon>
        <taxon>Bacteroidota</taxon>
        <taxon>Flavobacteriia</taxon>
        <taxon>Flavobacteriales</taxon>
        <taxon>Flavobacteriaceae</taxon>
        <taxon>Psychroflexus</taxon>
    </lineage>
</organism>